<evidence type="ECO:0000256" key="2">
    <source>
        <dbReference type="ARBA" id="ARBA00005417"/>
    </source>
</evidence>
<dbReference type="SMART" id="SM00382">
    <property type="entry name" value="AAA"/>
    <property type="match status" value="2"/>
</dbReference>
<proteinExistence type="inferred from homology"/>
<dbReference type="NCBIfam" id="NF008453">
    <property type="entry name" value="PRK11308.1"/>
    <property type="match status" value="2"/>
</dbReference>
<organism evidence="7 8">
    <name type="scientific">Arboricoccus pini</name>
    <dbReference type="NCBI Taxonomy" id="1963835"/>
    <lineage>
        <taxon>Bacteria</taxon>
        <taxon>Pseudomonadati</taxon>
        <taxon>Pseudomonadota</taxon>
        <taxon>Alphaproteobacteria</taxon>
        <taxon>Geminicoccales</taxon>
        <taxon>Geminicoccaceae</taxon>
        <taxon>Arboricoccus</taxon>
    </lineage>
</organism>
<dbReference type="PANTHER" id="PTHR43776">
    <property type="entry name" value="TRANSPORT ATP-BINDING PROTEIN"/>
    <property type="match status" value="1"/>
</dbReference>
<dbReference type="AlphaFoldDB" id="A0A212RF65"/>
<comment type="subcellular location">
    <subcellularLocation>
        <location evidence="1">Cell inner membrane</location>
        <topology evidence="1">Peripheral membrane protein</topology>
    </subcellularLocation>
</comment>
<evidence type="ECO:0000259" key="6">
    <source>
        <dbReference type="PROSITE" id="PS50893"/>
    </source>
</evidence>
<evidence type="ECO:0000256" key="4">
    <source>
        <dbReference type="ARBA" id="ARBA00022741"/>
    </source>
</evidence>
<dbReference type="Pfam" id="PF00005">
    <property type="entry name" value="ABC_tran"/>
    <property type="match status" value="2"/>
</dbReference>
<dbReference type="GO" id="GO:0005524">
    <property type="term" value="F:ATP binding"/>
    <property type="evidence" value="ECO:0007669"/>
    <property type="project" value="UniProtKB-KW"/>
</dbReference>
<dbReference type="InterPro" id="IPR050319">
    <property type="entry name" value="ABC_transp_ATP-bind"/>
</dbReference>
<reference evidence="7 8" key="1">
    <citation type="submission" date="2017-06" db="EMBL/GenBank/DDBJ databases">
        <authorList>
            <person name="Kim H.J."/>
            <person name="Triplett B.A."/>
        </authorList>
    </citation>
    <scope>NUCLEOTIDE SEQUENCE [LARGE SCALE GENOMIC DNA]</scope>
    <source>
        <strain evidence="7 8">B29T1</strain>
    </source>
</reference>
<dbReference type="Pfam" id="PF08352">
    <property type="entry name" value="oligo_HPY"/>
    <property type="match status" value="2"/>
</dbReference>
<accession>A0A212RF65</accession>
<evidence type="ECO:0000256" key="1">
    <source>
        <dbReference type="ARBA" id="ARBA00004417"/>
    </source>
</evidence>
<keyword evidence="5 7" id="KW-0067">ATP-binding</keyword>
<feature type="domain" description="ABC transporter" evidence="6">
    <location>
        <begin position="312"/>
        <end position="556"/>
    </location>
</feature>
<dbReference type="InterPro" id="IPR013563">
    <property type="entry name" value="Oligopep_ABC_C"/>
</dbReference>
<keyword evidence="3" id="KW-0813">Transport</keyword>
<evidence type="ECO:0000256" key="3">
    <source>
        <dbReference type="ARBA" id="ARBA00022448"/>
    </source>
</evidence>
<evidence type="ECO:0000256" key="5">
    <source>
        <dbReference type="ARBA" id="ARBA00022840"/>
    </source>
</evidence>
<dbReference type="EMBL" id="FYEH01000008">
    <property type="protein sequence ID" value="SNB70909.1"/>
    <property type="molecule type" value="Genomic_DNA"/>
</dbReference>
<dbReference type="RefSeq" id="WP_207762044.1">
    <property type="nucleotide sequence ID" value="NZ_FYEH01000008.1"/>
</dbReference>
<dbReference type="GO" id="GO:0016887">
    <property type="term" value="F:ATP hydrolysis activity"/>
    <property type="evidence" value="ECO:0007669"/>
    <property type="project" value="InterPro"/>
</dbReference>
<dbReference type="Gene3D" id="3.40.50.300">
    <property type="entry name" value="P-loop containing nucleotide triphosphate hydrolases"/>
    <property type="match status" value="2"/>
</dbReference>
<evidence type="ECO:0000313" key="7">
    <source>
        <dbReference type="EMBL" id="SNB70909.1"/>
    </source>
</evidence>
<dbReference type="GO" id="GO:0005886">
    <property type="term" value="C:plasma membrane"/>
    <property type="evidence" value="ECO:0007669"/>
    <property type="project" value="UniProtKB-SubCell"/>
</dbReference>
<keyword evidence="4" id="KW-0547">Nucleotide-binding</keyword>
<dbReference type="InterPro" id="IPR017871">
    <property type="entry name" value="ABC_transporter-like_CS"/>
</dbReference>
<sequence length="574" mass="62573">MNAFAQAQVMSHDGMGASRLILEVRDLNVWFGQDGDSRRHVVKGVDLELYAGQCIALVGESGSGKSVTARSLIGLAGAGSRVEAANLTFEGETLLGRSDRWWRHVRGSKIGLILQDALVSLDPLRPVGKEIDEALWLHRWGDRASRREKILKILGQVGVPEPALRAKQRSGELSGGLRQRALIAAAIALHPNVVIADEPTTALDVTVQAQVLGVLKQMLARGTSIILISHDLAVVSKLADIIYVMRGGSIVEAGPRDRVLNRPRHRYTQQLIDAVPSEHTKGTRLSADGGVLRPGLFSQSRGRSSNNRVPLLDARNIVKTFRSPDGIRRTVVKGVSFTLARGETLGIVGESGSGKSTLARVALSLETPDSGEVRFEGRIWTGAVPAEQRQIRKRISVVYQDPLSSFDPRWRVSRILTDAITLANPSRAQDARQYAAALLEAVGLEPVHLDRWPLQMSGGQRQRVAIARAIATEPEIIILDEAVSALDVSVQAQILDLLTDLQAQLGISYLFISHDLGVIHHMSDRVLVMKDGKAVEQGTADQVFYHPKHAYTQSLLASLPRLEYAQLRMAASAR</sequence>
<dbReference type="SUPFAM" id="SSF52540">
    <property type="entry name" value="P-loop containing nucleoside triphosphate hydrolases"/>
    <property type="match status" value="2"/>
</dbReference>
<dbReference type="CDD" id="cd03257">
    <property type="entry name" value="ABC_NikE_OppD_transporters"/>
    <property type="match status" value="2"/>
</dbReference>
<protein>
    <submittedName>
        <fullName evidence="7">Peptide/nickel transport system ATP-binding protein</fullName>
    </submittedName>
</protein>
<name>A0A212RF65_9PROT</name>
<dbReference type="PROSITE" id="PS00211">
    <property type="entry name" value="ABC_TRANSPORTER_1"/>
    <property type="match status" value="1"/>
</dbReference>
<gene>
    <name evidence="7" type="ORF">SAMN07250955_10820</name>
</gene>
<dbReference type="InterPro" id="IPR003439">
    <property type="entry name" value="ABC_transporter-like_ATP-bd"/>
</dbReference>
<dbReference type="GO" id="GO:0015833">
    <property type="term" value="P:peptide transport"/>
    <property type="evidence" value="ECO:0007669"/>
    <property type="project" value="InterPro"/>
</dbReference>
<dbReference type="GO" id="GO:0055085">
    <property type="term" value="P:transmembrane transport"/>
    <property type="evidence" value="ECO:0007669"/>
    <property type="project" value="UniProtKB-ARBA"/>
</dbReference>
<evidence type="ECO:0000313" key="8">
    <source>
        <dbReference type="Proteomes" id="UP000197065"/>
    </source>
</evidence>
<dbReference type="InterPro" id="IPR003593">
    <property type="entry name" value="AAA+_ATPase"/>
</dbReference>
<keyword evidence="8" id="KW-1185">Reference proteome</keyword>
<comment type="similarity">
    <text evidence="2">Belongs to the ABC transporter superfamily.</text>
</comment>
<dbReference type="InterPro" id="IPR027417">
    <property type="entry name" value="P-loop_NTPase"/>
</dbReference>
<dbReference type="PROSITE" id="PS50893">
    <property type="entry name" value="ABC_TRANSPORTER_2"/>
    <property type="match status" value="2"/>
</dbReference>
<dbReference type="PANTHER" id="PTHR43776:SF7">
    <property type="entry name" value="D,D-DIPEPTIDE TRANSPORT ATP-BINDING PROTEIN DDPF-RELATED"/>
    <property type="match status" value="1"/>
</dbReference>
<feature type="domain" description="ABC transporter" evidence="6">
    <location>
        <begin position="24"/>
        <end position="272"/>
    </location>
</feature>
<dbReference type="Proteomes" id="UP000197065">
    <property type="component" value="Unassembled WGS sequence"/>
</dbReference>